<dbReference type="AlphaFoldDB" id="A0A6A4DB19"/>
<evidence type="ECO:0000313" key="10">
    <source>
        <dbReference type="Proteomes" id="UP000441208"/>
    </source>
</evidence>
<dbReference type="EMBL" id="QXGA01000939">
    <property type="protein sequence ID" value="KAE9134826.1"/>
    <property type="molecule type" value="Genomic_DNA"/>
</dbReference>
<dbReference type="Proteomes" id="UP000437068">
    <property type="component" value="Unassembled WGS sequence"/>
</dbReference>
<feature type="compositionally biased region" description="Polar residues" evidence="1">
    <location>
        <begin position="21"/>
        <end position="41"/>
    </location>
</feature>
<evidence type="ECO:0000313" key="2">
    <source>
        <dbReference type="EMBL" id="KAE8932656.1"/>
    </source>
</evidence>
<evidence type="ECO:0000313" key="4">
    <source>
        <dbReference type="EMBL" id="KAE9096582.1"/>
    </source>
</evidence>
<evidence type="ECO:0000313" key="11">
    <source>
        <dbReference type="Proteomes" id="UP000488956"/>
    </source>
</evidence>
<comment type="caution">
    <text evidence="6">The sequence shown here is derived from an EMBL/GenBank/DDBJ whole genome shotgun (WGS) entry which is preliminary data.</text>
</comment>
<gene>
    <name evidence="6" type="ORF">PF001_g15441</name>
    <name evidence="5" type="ORF">PF006_g14738</name>
    <name evidence="4" type="ORF">PF007_g16948</name>
    <name evidence="2" type="ORF">PF009_g17324</name>
    <name evidence="3" type="ORF">PF010_g17406</name>
</gene>
<evidence type="ECO:0000313" key="7">
    <source>
        <dbReference type="Proteomes" id="UP000429523"/>
    </source>
</evidence>
<dbReference type="EMBL" id="QXGE01001005">
    <property type="protein sequence ID" value="KAE9299435.1"/>
    <property type="molecule type" value="Genomic_DNA"/>
</dbReference>
<evidence type="ECO:0000313" key="6">
    <source>
        <dbReference type="EMBL" id="KAE9299435.1"/>
    </source>
</evidence>
<evidence type="ECO:0000313" key="9">
    <source>
        <dbReference type="Proteomes" id="UP000440732"/>
    </source>
</evidence>
<evidence type="ECO:0000313" key="5">
    <source>
        <dbReference type="EMBL" id="KAE9134826.1"/>
    </source>
</evidence>
<proteinExistence type="predicted"/>
<evidence type="ECO:0000256" key="1">
    <source>
        <dbReference type="SAM" id="MobiDB-lite"/>
    </source>
</evidence>
<dbReference type="Proteomes" id="UP000441208">
    <property type="component" value="Unassembled WGS sequence"/>
</dbReference>
<name>A0A6A4DB19_9STRA</name>
<protein>
    <submittedName>
        <fullName evidence="6">Uncharacterized protein</fullName>
    </submittedName>
</protein>
<dbReference type="EMBL" id="QXFZ01001118">
    <property type="protein sequence ID" value="KAE9096582.1"/>
    <property type="molecule type" value="Genomic_DNA"/>
</dbReference>
<organism evidence="6 8">
    <name type="scientific">Phytophthora fragariae</name>
    <dbReference type="NCBI Taxonomy" id="53985"/>
    <lineage>
        <taxon>Eukaryota</taxon>
        <taxon>Sar</taxon>
        <taxon>Stramenopiles</taxon>
        <taxon>Oomycota</taxon>
        <taxon>Peronosporomycetes</taxon>
        <taxon>Peronosporales</taxon>
        <taxon>Peronosporaceae</taxon>
        <taxon>Phytophthora</taxon>
    </lineage>
</organism>
<evidence type="ECO:0000313" key="3">
    <source>
        <dbReference type="EMBL" id="KAE9093637.1"/>
    </source>
</evidence>
<dbReference type="EMBL" id="QXFX01001255">
    <property type="protein sequence ID" value="KAE9093637.1"/>
    <property type="molecule type" value="Genomic_DNA"/>
</dbReference>
<sequence>MVSTHLLPGNRSLASMVETPPSASATLPDTAAPSQTNTERY</sequence>
<dbReference type="Proteomes" id="UP000440732">
    <property type="component" value="Unassembled WGS sequence"/>
</dbReference>
<dbReference type="Proteomes" id="UP000488956">
    <property type="component" value="Unassembled WGS sequence"/>
</dbReference>
<evidence type="ECO:0000313" key="8">
    <source>
        <dbReference type="Proteomes" id="UP000437068"/>
    </source>
</evidence>
<reference evidence="7 8" key="1">
    <citation type="submission" date="2018-08" db="EMBL/GenBank/DDBJ databases">
        <title>Genomic investigation of the strawberry pathogen Phytophthora fragariae indicates pathogenicity is determined by transcriptional variation in three key races.</title>
        <authorList>
            <person name="Adams T.M."/>
            <person name="Armitage A.D."/>
            <person name="Sobczyk M.K."/>
            <person name="Bates H.J."/>
            <person name="Dunwell J.M."/>
            <person name="Nellist C.F."/>
            <person name="Harrison R.J."/>
        </authorList>
    </citation>
    <scope>NUCLEOTIDE SEQUENCE [LARGE SCALE GENOMIC DNA]</scope>
    <source>
        <strain evidence="6 8">A4</strain>
        <strain evidence="5 9">NOV-5</strain>
        <strain evidence="4 10">NOV-71</strain>
        <strain evidence="2 7">NOV-9</strain>
        <strain evidence="3 11">ONT-3</strain>
    </source>
</reference>
<feature type="region of interest" description="Disordered" evidence="1">
    <location>
        <begin position="1"/>
        <end position="41"/>
    </location>
</feature>
<dbReference type="EMBL" id="QXGF01001094">
    <property type="protein sequence ID" value="KAE8932656.1"/>
    <property type="molecule type" value="Genomic_DNA"/>
</dbReference>
<dbReference type="Proteomes" id="UP000429523">
    <property type="component" value="Unassembled WGS sequence"/>
</dbReference>
<accession>A0A6A4DB19</accession>